<comment type="caution">
    <text evidence="4">The sequence shown here is derived from an EMBL/GenBank/DDBJ whole genome shotgun (WGS) entry which is preliminary data.</text>
</comment>
<organism evidence="4 5">
    <name type="scientific">Apiospora phragmitis</name>
    <dbReference type="NCBI Taxonomy" id="2905665"/>
    <lineage>
        <taxon>Eukaryota</taxon>
        <taxon>Fungi</taxon>
        <taxon>Dikarya</taxon>
        <taxon>Ascomycota</taxon>
        <taxon>Pezizomycotina</taxon>
        <taxon>Sordariomycetes</taxon>
        <taxon>Xylariomycetidae</taxon>
        <taxon>Amphisphaeriales</taxon>
        <taxon>Apiosporaceae</taxon>
        <taxon>Apiospora</taxon>
    </lineage>
</organism>
<feature type="transmembrane region" description="Helical" evidence="2">
    <location>
        <begin position="180"/>
        <end position="199"/>
    </location>
</feature>
<protein>
    <submittedName>
        <fullName evidence="4">Uncharacterized protein</fullName>
    </submittedName>
</protein>
<feature type="compositionally biased region" description="Low complexity" evidence="1">
    <location>
        <begin position="116"/>
        <end position="153"/>
    </location>
</feature>
<evidence type="ECO:0000313" key="4">
    <source>
        <dbReference type="EMBL" id="KAK8087248.1"/>
    </source>
</evidence>
<keyword evidence="2" id="KW-0472">Membrane</keyword>
<keyword evidence="2" id="KW-1133">Transmembrane helix</keyword>
<evidence type="ECO:0000313" key="5">
    <source>
        <dbReference type="Proteomes" id="UP001480595"/>
    </source>
</evidence>
<keyword evidence="3" id="KW-0732">Signal</keyword>
<dbReference type="EMBL" id="JAQQWL010000002">
    <property type="protein sequence ID" value="KAK8087248.1"/>
    <property type="molecule type" value="Genomic_DNA"/>
</dbReference>
<keyword evidence="2" id="KW-0812">Transmembrane</keyword>
<proteinExistence type="predicted"/>
<feature type="signal peptide" evidence="3">
    <location>
        <begin position="1"/>
        <end position="18"/>
    </location>
</feature>
<accession>A0ABR1WVQ5</accession>
<gene>
    <name evidence="4" type="ORF">PG994_002222</name>
</gene>
<feature type="region of interest" description="Disordered" evidence="1">
    <location>
        <begin position="98"/>
        <end position="159"/>
    </location>
</feature>
<dbReference type="RefSeq" id="XP_066721772.1">
    <property type="nucleotide sequence ID" value="XM_066853631.1"/>
</dbReference>
<evidence type="ECO:0000256" key="1">
    <source>
        <dbReference type="SAM" id="MobiDB-lite"/>
    </source>
</evidence>
<sequence>MITNTLLLYMLFLNTSSSIMNRIVAAANQTTKADDAGSLSSPAQSPAQGVVLNLLQGRDQCFDVFGDGTTNSPRHEEGVLPAADELCGPAARVQCTLRDRPPQSMALAGGGRTRPSSSSTSSTSKSASTSSSSSSASTSASAAVSPTATSDTTPMVNIGNGENAAAAAAQEQPNTAMEGGSIAGIAVEVVLFFYWLAWWRGTSRAARG</sequence>
<evidence type="ECO:0000256" key="2">
    <source>
        <dbReference type="SAM" id="Phobius"/>
    </source>
</evidence>
<dbReference type="Proteomes" id="UP001480595">
    <property type="component" value="Unassembled WGS sequence"/>
</dbReference>
<evidence type="ECO:0000256" key="3">
    <source>
        <dbReference type="SAM" id="SignalP"/>
    </source>
</evidence>
<feature type="chain" id="PRO_5045674014" evidence="3">
    <location>
        <begin position="19"/>
        <end position="208"/>
    </location>
</feature>
<reference evidence="4 5" key="1">
    <citation type="submission" date="2023-01" db="EMBL/GenBank/DDBJ databases">
        <title>Analysis of 21 Apiospora genomes using comparative genomics revels a genus with tremendous synthesis potential of carbohydrate active enzymes and secondary metabolites.</title>
        <authorList>
            <person name="Sorensen T."/>
        </authorList>
    </citation>
    <scope>NUCLEOTIDE SEQUENCE [LARGE SCALE GENOMIC DNA]</scope>
    <source>
        <strain evidence="4 5">CBS 135458</strain>
    </source>
</reference>
<name>A0ABR1WVQ5_9PEZI</name>
<dbReference type="GeneID" id="92086694"/>
<keyword evidence="5" id="KW-1185">Reference proteome</keyword>